<evidence type="ECO:0000313" key="2">
    <source>
        <dbReference type="EMBL" id="OZY54344.1"/>
    </source>
</evidence>
<organism evidence="2 3">
    <name type="scientific">Pseudomonas lundensis</name>
    <dbReference type="NCBI Taxonomy" id="86185"/>
    <lineage>
        <taxon>Bacteria</taxon>
        <taxon>Pseudomonadati</taxon>
        <taxon>Pseudomonadota</taxon>
        <taxon>Gammaproteobacteria</taxon>
        <taxon>Pseudomonadales</taxon>
        <taxon>Pseudomonadaceae</taxon>
        <taxon>Pseudomonas</taxon>
    </lineage>
</organism>
<evidence type="ECO:0000259" key="1">
    <source>
        <dbReference type="Pfam" id="PF06568"/>
    </source>
</evidence>
<protein>
    <submittedName>
        <fullName evidence="2">DUF1127 domain-containing protein</fullName>
    </submittedName>
</protein>
<gene>
    <name evidence="2" type="ORF">CJF38_14680</name>
</gene>
<dbReference type="Pfam" id="PF06568">
    <property type="entry name" value="YjiS-like"/>
    <property type="match status" value="1"/>
</dbReference>
<reference evidence="2 3" key="1">
    <citation type="submission" date="2017-08" db="EMBL/GenBank/DDBJ databases">
        <title>Genomic and metabolic characterisation of spoilage-associated Pseudomonas species.</title>
        <authorList>
            <person name="Stanborough T."/>
            <person name="Fegan N."/>
            <person name="Powell S.M."/>
            <person name="Singh T."/>
            <person name="Tamplin M.L."/>
            <person name="Chandry P.S."/>
        </authorList>
    </citation>
    <scope>NUCLEOTIDE SEQUENCE [LARGE SCALE GENOMIC DNA]</scope>
    <source>
        <strain evidence="2 3">L1814</strain>
    </source>
</reference>
<feature type="domain" description="YjiS-like" evidence="1">
    <location>
        <begin position="9"/>
        <end position="45"/>
    </location>
</feature>
<dbReference type="RefSeq" id="WP_047273927.1">
    <property type="nucleotide sequence ID" value="NZ_CAUQZS010000040.1"/>
</dbReference>
<name>A0ABX4GJM7_9PSED</name>
<sequence length="59" mass="7017">MKGNKVSAVWSRLVRWHQLARERACLRRISDATLKDLGLSRADVEIESHRHFWEDPFNK</sequence>
<dbReference type="Proteomes" id="UP000216897">
    <property type="component" value="Unassembled WGS sequence"/>
</dbReference>
<proteinExistence type="predicted"/>
<dbReference type="EMBL" id="NQKG01000014">
    <property type="protein sequence ID" value="OZY54344.1"/>
    <property type="molecule type" value="Genomic_DNA"/>
</dbReference>
<accession>A0ABX4GJM7</accession>
<comment type="caution">
    <text evidence="2">The sequence shown here is derived from an EMBL/GenBank/DDBJ whole genome shotgun (WGS) entry which is preliminary data.</text>
</comment>
<dbReference type="InterPro" id="IPR009506">
    <property type="entry name" value="YjiS-like"/>
</dbReference>
<keyword evidence="3" id="KW-1185">Reference proteome</keyword>
<evidence type="ECO:0000313" key="3">
    <source>
        <dbReference type="Proteomes" id="UP000216897"/>
    </source>
</evidence>